<comment type="pathway">
    <text evidence="1">Pyrimidine metabolism; UMP biosynthesis via de novo pathway; UMP from orotate: step 2/2.</text>
</comment>
<reference evidence="10" key="1">
    <citation type="journal article" date="2019" name="Int. J. Syst. Evol. Microbiol.">
        <title>The Global Catalogue of Microorganisms (GCM) 10K type strain sequencing project: providing services to taxonomists for standard genome sequencing and annotation.</title>
        <authorList>
            <consortium name="The Broad Institute Genomics Platform"/>
            <consortium name="The Broad Institute Genome Sequencing Center for Infectious Disease"/>
            <person name="Wu L."/>
            <person name="Ma J."/>
        </authorList>
    </citation>
    <scope>NUCLEOTIDE SEQUENCE [LARGE SCALE GENOMIC DNA]</scope>
    <source>
        <strain evidence="10">JCM 31921</strain>
    </source>
</reference>
<evidence type="ECO:0000256" key="2">
    <source>
        <dbReference type="ARBA" id="ARBA00008847"/>
    </source>
</evidence>
<dbReference type="Proteomes" id="UP001501410">
    <property type="component" value="Unassembled WGS sequence"/>
</dbReference>
<dbReference type="PANTHER" id="PTHR43375">
    <property type="entry name" value="OROTIDINE 5'-PHOSPHATE DECARBOXYLASE"/>
    <property type="match status" value="1"/>
</dbReference>
<comment type="catalytic activity">
    <reaction evidence="6">
        <text>orotidine 5'-phosphate + H(+) = UMP + CO2</text>
        <dbReference type="Rhea" id="RHEA:11596"/>
        <dbReference type="ChEBI" id="CHEBI:15378"/>
        <dbReference type="ChEBI" id="CHEBI:16526"/>
        <dbReference type="ChEBI" id="CHEBI:57538"/>
        <dbReference type="ChEBI" id="CHEBI:57865"/>
        <dbReference type="EC" id="4.1.1.23"/>
    </reaction>
</comment>
<dbReference type="InterPro" id="IPR013785">
    <property type="entry name" value="Aldolase_TIM"/>
</dbReference>
<dbReference type="Gene3D" id="3.20.20.70">
    <property type="entry name" value="Aldolase class I"/>
    <property type="match status" value="1"/>
</dbReference>
<dbReference type="SMART" id="SM00934">
    <property type="entry name" value="OMPdecase"/>
    <property type="match status" value="1"/>
</dbReference>
<keyword evidence="5" id="KW-0456">Lyase</keyword>
<sequence length="278" mass="30730">METSGNGVTCGDMKRAEIVSQIHQKKSVLCVGLDTDLTKIPSHLLQEEDPVFAFNKAIIDATQEFAVSYKINTAFYEAQGLKGWQSLERTLAYIPRNIFTIADAKRGDIGNTSTQYAKTFFETYEFDSVTIAPYMGKDSVAPFLEFRDKWGIVLGITSNEGSLDFQHLLVDGRPLYEHVLERVASWGTPENIMFVVGATRKEQLAHVRSLCPDHFFLIPGVGAQGGDVDTVCRNTLNSDAGVLINVSRGVIYAGNDEHFAEAAAAAARQYQKEMSVYL</sequence>
<dbReference type="EC" id="4.1.1.23" evidence="7"/>
<evidence type="ECO:0000256" key="5">
    <source>
        <dbReference type="ARBA" id="ARBA00023239"/>
    </source>
</evidence>
<evidence type="ECO:0000256" key="3">
    <source>
        <dbReference type="ARBA" id="ARBA00022793"/>
    </source>
</evidence>
<evidence type="ECO:0000256" key="1">
    <source>
        <dbReference type="ARBA" id="ARBA00004861"/>
    </source>
</evidence>
<comment type="similarity">
    <text evidence="2">Belongs to the OMP decarboxylase family. Type 2 subfamily.</text>
</comment>
<dbReference type="CDD" id="cd04725">
    <property type="entry name" value="OMP_decarboxylase_like"/>
    <property type="match status" value="1"/>
</dbReference>
<keyword evidence="10" id="KW-1185">Reference proteome</keyword>
<accession>A0ABP8MZ86</accession>
<dbReference type="EMBL" id="BAABEZ010000022">
    <property type="protein sequence ID" value="GAA4457382.1"/>
    <property type="molecule type" value="Genomic_DNA"/>
</dbReference>
<protein>
    <recommendedName>
        <fullName evidence="7">Orotidine-5'-phosphate decarboxylase</fullName>
        <ecNumber evidence="7">4.1.1.23</ecNumber>
    </recommendedName>
</protein>
<dbReference type="Pfam" id="PF00215">
    <property type="entry name" value="OMPdecase"/>
    <property type="match status" value="1"/>
</dbReference>
<evidence type="ECO:0000259" key="8">
    <source>
        <dbReference type="SMART" id="SM00934"/>
    </source>
</evidence>
<proteinExistence type="inferred from homology"/>
<evidence type="ECO:0000313" key="9">
    <source>
        <dbReference type="EMBL" id="GAA4457382.1"/>
    </source>
</evidence>
<feature type="domain" description="Orotidine 5'-phosphate decarboxylase" evidence="8">
    <location>
        <begin position="28"/>
        <end position="263"/>
    </location>
</feature>
<dbReference type="InterPro" id="IPR001754">
    <property type="entry name" value="OMPdeCOase_dom"/>
</dbReference>
<organism evidence="9 10">
    <name type="scientific">Rurimicrobium arvi</name>
    <dbReference type="NCBI Taxonomy" id="2049916"/>
    <lineage>
        <taxon>Bacteria</taxon>
        <taxon>Pseudomonadati</taxon>
        <taxon>Bacteroidota</taxon>
        <taxon>Chitinophagia</taxon>
        <taxon>Chitinophagales</taxon>
        <taxon>Chitinophagaceae</taxon>
        <taxon>Rurimicrobium</taxon>
    </lineage>
</organism>
<evidence type="ECO:0000256" key="4">
    <source>
        <dbReference type="ARBA" id="ARBA00022975"/>
    </source>
</evidence>
<dbReference type="PANTHER" id="PTHR43375:SF1">
    <property type="entry name" value="OROTIDINE 5'-PHOSPHATE DECARBOXYLASE"/>
    <property type="match status" value="1"/>
</dbReference>
<dbReference type="InterPro" id="IPR011995">
    <property type="entry name" value="OMPdecase_type-2"/>
</dbReference>
<dbReference type="InterPro" id="IPR011060">
    <property type="entry name" value="RibuloseP-bd_barrel"/>
</dbReference>
<gene>
    <name evidence="9" type="primary">pyrF</name>
    <name evidence="9" type="ORF">GCM10023092_24150</name>
</gene>
<keyword evidence="3" id="KW-0210">Decarboxylase</keyword>
<dbReference type="NCBIfam" id="TIGR02127">
    <property type="entry name" value="pyrF_sub2"/>
    <property type="match status" value="1"/>
</dbReference>
<dbReference type="SUPFAM" id="SSF51366">
    <property type="entry name" value="Ribulose-phoshate binding barrel"/>
    <property type="match status" value="1"/>
</dbReference>
<evidence type="ECO:0000313" key="10">
    <source>
        <dbReference type="Proteomes" id="UP001501410"/>
    </source>
</evidence>
<name>A0ABP8MZ86_9BACT</name>
<evidence type="ECO:0000256" key="6">
    <source>
        <dbReference type="ARBA" id="ARBA00049157"/>
    </source>
</evidence>
<comment type="caution">
    <text evidence="9">The sequence shown here is derived from an EMBL/GenBank/DDBJ whole genome shotgun (WGS) entry which is preliminary data.</text>
</comment>
<keyword evidence="4" id="KW-0665">Pyrimidine biosynthesis</keyword>
<evidence type="ECO:0000256" key="7">
    <source>
        <dbReference type="NCBIfam" id="TIGR02127"/>
    </source>
</evidence>